<evidence type="ECO:0000256" key="15">
    <source>
        <dbReference type="PROSITE-ProRule" id="PRU01319"/>
    </source>
</evidence>
<keyword evidence="13 14" id="KW-0460">Magnesium</keyword>
<dbReference type="InterPro" id="IPR012337">
    <property type="entry name" value="RNaseH-like_sf"/>
</dbReference>
<dbReference type="Pfam" id="PF11858">
    <property type="entry name" value="DUF3378"/>
    <property type="match status" value="1"/>
</dbReference>
<dbReference type="EC" id="3.1.26.4" evidence="6 14"/>
<proteinExistence type="inferred from homology"/>
<dbReference type="GO" id="GO:0005737">
    <property type="term" value="C:cytoplasm"/>
    <property type="evidence" value="ECO:0007669"/>
    <property type="project" value="UniProtKB-SubCell"/>
</dbReference>
<keyword evidence="8 14" id="KW-0963">Cytoplasm</keyword>
<evidence type="ECO:0000256" key="1">
    <source>
        <dbReference type="ARBA" id="ARBA00000077"/>
    </source>
</evidence>
<dbReference type="FunFam" id="3.30.420.10:FF:000047">
    <property type="entry name" value="Ribonuclease HIII"/>
    <property type="match status" value="1"/>
</dbReference>
<evidence type="ECO:0000256" key="8">
    <source>
        <dbReference type="ARBA" id="ARBA00022490"/>
    </source>
</evidence>
<accession>I8UF26</accession>
<comment type="subcellular location">
    <subcellularLocation>
        <location evidence="4 14">Cytoplasm</location>
    </subcellularLocation>
</comment>
<feature type="region of interest" description="Disordered" evidence="16">
    <location>
        <begin position="64"/>
        <end position="83"/>
    </location>
</feature>
<evidence type="ECO:0000256" key="7">
    <source>
        <dbReference type="ARBA" id="ARBA00021407"/>
    </source>
</evidence>
<comment type="caution">
    <text evidence="18">The sequence shown here is derived from an EMBL/GenBank/DDBJ whole genome shotgun (WGS) entry which is preliminary data.</text>
</comment>
<dbReference type="CDD" id="cd06590">
    <property type="entry name" value="RNase_HII_bacteria_HIII_like"/>
    <property type="match status" value="1"/>
</dbReference>
<dbReference type="InterPro" id="IPR004641">
    <property type="entry name" value="RNase_HIII"/>
</dbReference>
<dbReference type="PATRIC" id="fig|1196324.3.peg.2411"/>
<evidence type="ECO:0000256" key="14">
    <source>
        <dbReference type="HAMAP-Rule" id="MF_00053"/>
    </source>
</evidence>
<keyword evidence="10 14" id="KW-0479">Metal-binding</keyword>
<keyword evidence="11 14" id="KW-0255">Endonuclease</keyword>
<comment type="similarity">
    <text evidence="5 14">Belongs to the RNase HII family. RnhC subfamily.</text>
</comment>
<dbReference type="GO" id="GO:0006298">
    <property type="term" value="P:mismatch repair"/>
    <property type="evidence" value="ECO:0007669"/>
    <property type="project" value="TreeGrafter"/>
</dbReference>
<evidence type="ECO:0000313" key="19">
    <source>
        <dbReference type="Proteomes" id="UP000004080"/>
    </source>
</evidence>
<dbReference type="PANTHER" id="PTHR10954:SF23">
    <property type="entry name" value="RIBONUCLEASE"/>
    <property type="match status" value="1"/>
</dbReference>
<evidence type="ECO:0000256" key="5">
    <source>
        <dbReference type="ARBA" id="ARBA00008378"/>
    </source>
</evidence>
<dbReference type="InterPro" id="IPR001352">
    <property type="entry name" value="RNase_HII/HIII"/>
</dbReference>
<sequence length="316" mass="34024">MSNSVITVSTKEIEAMKAAYAPHLQANQPPGSIFMAKPPGCTITAYKSGKVLFQGANASEESGRWSVSASHTSSTAKPKATKKAHAYAPPSSIGSLSIIGSDEVGTGDYFGPITVVASYVSASQLALVKELGVKDSKFLKDDQIVAIAKDLIHIVPYSLLILSNQKYNELQSKGMSQGKMKAMLHNQALQNMLKKVPTNDVDGILIDQFCEPGVYYNYLSKAKNVVNEGVYFATKGESLHLSVAASSIIARYAFIKEMDKISAATGQEIPKGAGRKVDVRAAELIRKHGLDYLYPIAKMHFANTEKAKNLAAGHLR</sequence>
<feature type="binding site" evidence="14 15">
    <location>
        <position position="102"/>
    </location>
    <ligand>
        <name>a divalent metal cation</name>
        <dbReference type="ChEBI" id="CHEBI:60240"/>
    </ligand>
</feature>
<keyword evidence="19" id="KW-1185">Reference proteome</keyword>
<comment type="cofactor">
    <cofactor evidence="2">
        <name>Mg(2+)</name>
        <dbReference type="ChEBI" id="CHEBI:18420"/>
    </cofactor>
</comment>
<evidence type="ECO:0000256" key="11">
    <source>
        <dbReference type="ARBA" id="ARBA00022759"/>
    </source>
</evidence>
<evidence type="ECO:0000256" key="4">
    <source>
        <dbReference type="ARBA" id="ARBA00004496"/>
    </source>
</evidence>
<feature type="binding site" evidence="14 15">
    <location>
        <position position="207"/>
    </location>
    <ligand>
        <name>a divalent metal cation</name>
        <dbReference type="ChEBI" id="CHEBI:60240"/>
    </ligand>
</feature>
<dbReference type="PANTHER" id="PTHR10954">
    <property type="entry name" value="RIBONUCLEASE H2 SUBUNIT A"/>
    <property type="match status" value="1"/>
</dbReference>
<feature type="domain" description="RNase H type-2" evidence="17">
    <location>
        <begin position="96"/>
        <end position="313"/>
    </location>
</feature>
<dbReference type="GO" id="GO:0000287">
    <property type="term" value="F:magnesium ion binding"/>
    <property type="evidence" value="ECO:0007669"/>
    <property type="project" value="UniProtKB-UniRule"/>
</dbReference>
<comment type="cofactor">
    <cofactor evidence="14 15">
        <name>Mn(2+)</name>
        <dbReference type="ChEBI" id="CHEBI:29035"/>
    </cofactor>
    <cofactor evidence="14 15">
        <name>Mg(2+)</name>
        <dbReference type="ChEBI" id="CHEBI:18420"/>
    </cofactor>
    <text evidence="14 15">Manganese or magnesium. Binds 1 divalent metal ion per monomer in the absence of substrate. May bind a second metal ion after substrate binding.</text>
</comment>
<dbReference type="Pfam" id="PF01351">
    <property type="entry name" value="RNase_HII"/>
    <property type="match status" value="1"/>
</dbReference>
<dbReference type="InterPro" id="IPR024567">
    <property type="entry name" value="RNase_HII/HIII_dom"/>
</dbReference>
<dbReference type="EMBL" id="AKKV01000026">
    <property type="protein sequence ID" value="EIT85418.1"/>
    <property type="molecule type" value="Genomic_DNA"/>
</dbReference>
<dbReference type="OrthoDB" id="9777935at2"/>
<dbReference type="RefSeq" id="WP_007202436.1">
    <property type="nucleotide sequence ID" value="NZ_AKKV01000026.1"/>
</dbReference>
<gene>
    <name evidence="14" type="primary">rnhC</name>
    <name evidence="18" type="ORF">A374_11760</name>
</gene>
<protein>
    <recommendedName>
        <fullName evidence="7 14">Ribonuclease HIII</fullName>
        <shortName evidence="14">RNase HIII</shortName>
        <ecNumber evidence="6 14">3.1.26.4</ecNumber>
    </recommendedName>
</protein>
<dbReference type="AlphaFoldDB" id="I8UF26"/>
<evidence type="ECO:0000256" key="3">
    <source>
        <dbReference type="ARBA" id="ARBA00004065"/>
    </source>
</evidence>
<evidence type="ECO:0000256" key="6">
    <source>
        <dbReference type="ARBA" id="ARBA00012180"/>
    </source>
</evidence>
<dbReference type="InterPro" id="IPR036397">
    <property type="entry name" value="RNaseH_sf"/>
</dbReference>
<evidence type="ECO:0000256" key="10">
    <source>
        <dbReference type="ARBA" id="ARBA00022723"/>
    </source>
</evidence>
<reference evidence="18 19" key="1">
    <citation type="journal article" date="2012" name="J. Bacteriol.">
        <title>Genome of Bacillus macauensis ZFHKF-1, a Long-Chain-Forming Bacterium.</title>
        <authorList>
            <person name="Cai L."/>
            <person name="Zhang T."/>
        </authorList>
    </citation>
    <scope>NUCLEOTIDE SEQUENCE [LARGE SCALE GENOMIC DNA]</scope>
    <source>
        <strain evidence="18 19">ZFHKF-1</strain>
    </source>
</reference>
<dbReference type="STRING" id="1196324.A374_11760"/>
<evidence type="ECO:0000313" key="18">
    <source>
        <dbReference type="EMBL" id="EIT85418.1"/>
    </source>
</evidence>
<dbReference type="Gene3D" id="3.30.310.10">
    <property type="entry name" value="TATA-Binding Protein"/>
    <property type="match status" value="1"/>
</dbReference>
<dbReference type="eggNOG" id="COG1039">
    <property type="taxonomic scope" value="Bacteria"/>
</dbReference>
<feature type="binding site" evidence="14 15">
    <location>
        <position position="103"/>
    </location>
    <ligand>
        <name>a divalent metal cation</name>
        <dbReference type="ChEBI" id="CHEBI:60240"/>
    </ligand>
</feature>
<dbReference type="NCBIfam" id="TIGR00716">
    <property type="entry name" value="rnhC"/>
    <property type="match status" value="1"/>
</dbReference>
<dbReference type="GO" id="GO:0003723">
    <property type="term" value="F:RNA binding"/>
    <property type="evidence" value="ECO:0007669"/>
    <property type="project" value="UniProtKB-UniRule"/>
</dbReference>
<evidence type="ECO:0000256" key="12">
    <source>
        <dbReference type="ARBA" id="ARBA00022801"/>
    </source>
</evidence>
<evidence type="ECO:0000256" key="16">
    <source>
        <dbReference type="SAM" id="MobiDB-lite"/>
    </source>
</evidence>
<dbReference type="GO" id="GO:0004523">
    <property type="term" value="F:RNA-DNA hybrid ribonuclease activity"/>
    <property type="evidence" value="ECO:0007669"/>
    <property type="project" value="UniProtKB-UniRule"/>
</dbReference>
<evidence type="ECO:0000256" key="2">
    <source>
        <dbReference type="ARBA" id="ARBA00001946"/>
    </source>
</evidence>
<keyword evidence="9 14" id="KW-0540">Nuclease</keyword>
<dbReference type="Gene3D" id="3.30.420.10">
    <property type="entry name" value="Ribonuclease H-like superfamily/Ribonuclease H"/>
    <property type="match status" value="1"/>
</dbReference>
<feature type="compositionally biased region" description="Low complexity" evidence="16">
    <location>
        <begin position="68"/>
        <end position="78"/>
    </location>
</feature>
<comment type="function">
    <text evidence="3 14">Endonuclease that specifically degrades the RNA of RNA-DNA hybrids.</text>
</comment>
<evidence type="ECO:0000256" key="13">
    <source>
        <dbReference type="ARBA" id="ARBA00022842"/>
    </source>
</evidence>
<dbReference type="PIRSF" id="PIRSF037748">
    <property type="entry name" value="RnhC"/>
    <property type="match status" value="1"/>
</dbReference>
<dbReference type="HAMAP" id="MF_00053">
    <property type="entry name" value="RNase_HIII"/>
    <property type="match status" value="1"/>
</dbReference>
<organism evidence="18 19">
    <name type="scientific">Fictibacillus macauensis ZFHKF-1</name>
    <dbReference type="NCBI Taxonomy" id="1196324"/>
    <lineage>
        <taxon>Bacteria</taxon>
        <taxon>Bacillati</taxon>
        <taxon>Bacillota</taxon>
        <taxon>Bacilli</taxon>
        <taxon>Bacillales</taxon>
        <taxon>Fictibacillaceae</taxon>
        <taxon>Fictibacillus</taxon>
    </lineage>
</organism>
<dbReference type="CDD" id="cd14796">
    <property type="entry name" value="RNAse_HIII_N"/>
    <property type="match status" value="1"/>
</dbReference>
<evidence type="ECO:0000256" key="9">
    <source>
        <dbReference type="ARBA" id="ARBA00022722"/>
    </source>
</evidence>
<dbReference type="InterPro" id="IPR012295">
    <property type="entry name" value="TBP_dom_sf"/>
</dbReference>
<name>I8UF26_9BACL</name>
<dbReference type="SUPFAM" id="SSF53098">
    <property type="entry name" value="Ribonuclease H-like"/>
    <property type="match status" value="1"/>
</dbReference>
<dbReference type="PROSITE" id="PS51975">
    <property type="entry name" value="RNASE_H_2"/>
    <property type="match status" value="1"/>
</dbReference>
<evidence type="ECO:0000259" key="17">
    <source>
        <dbReference type="PROSITE" id="PS51975"/>
    </source>
</evidence>
<dbReference type="InterPro" id="IPR024568">
    <property type="entry name" value="RNase_HIII_N"/>
</dbReference>
<keyword evidence="12 14" id="KW-0378">Hydrolase</keyword>
<dbReference type="GO" id="GO:0043137">
    <property type="term" value="P:DNA replication, removal of RNA primer"/>
    <property type="evidence" value="ECO:0007669"/>
    <property type="project" value="TreeGrafter"/>
</dbReference>
<dbReference type="GO" id="GO:0032299">
    <property type="term" value="C:ribonuclease H2 complex"/>
    <property type="evidence" value="ECO:0007669"/>
    <property type="project" value="TreeGrafter"/>
</dbReference>
<dbReference type="Proteomes" id="UP000004080">
    <property type="component" value="Unassembled WGS sequence"/>
</dbReference>
<comment type="catalytic activity">
    <reaction evidence="1 14 15">
        <text>Endonucleolytic cleavage to 5'-phosphomonoester.</text>
        <dbReference type="EC" id="3.1.26.4"/>
    </reaction>
</comment>